<dbReference type="Proteomes" id="UP000037069">
    <property type="component" value="Unassembled WGS sequence"/>
</dbReference>
<protein>
    <submittedName>
        <fullName evidence="2">Uncharacterized protein</fullName>
    </submittedName>
</protein>
<keyword evidence="3" id="KW-1185">Reference proteome</keyword>
<feature type="non-terminal residue" evidence="2">
    <location>
        <position position="1"/>
    </location>
</feature>
<accession>A0A0L0C4R6</accession>
<dbReference type="EMBL" id="JRES01000906">
    <property type="protein sequence ID" value="KNC27363.1"/>
    <property type="molecule type" value="Genomic_DNA"/>
</dbReference>
<reference evidence="2 3" key="1">
    <citation type="journal article" date="2015" name="Nat. Commun.">
        <title>Lucilia cuprina genome unlocks parasitic fly biology to underpin future interventions.</title>
        <authorList>
            <person name="Anstead C.A."/>
            <person name="Korhonen P.K."/>
            <person name="Young N.D."/>
            <person name="Hall R.S."/>
            <person name="Jex A.R."/>
            <person name="Murali S.C."/>
            <person name="Hughes D.S."/>
            <person name="Lee S.F."/>
            <person name="Perry T."/>
            <person name="Stroehlein A.J."/>
            <person name="Ansell B.R."/>
            <person name="Breugelmans B."/>
            <person name="Hofmann A."/>
            <person name="Qu J."/>
            <person name="Dugan S."/>
            <person name="Lee S.L."/>
            <person name="Chao H."/>
            <person name="Dinh H."/>
            <person name="Han Y."/>
            <person name="Doddapaneni H.V."/>
            <person name="Worley K.C."/>
            <person name="Muzny D.M."/>
            <person name="Ioannidis P."/>
            <person name="Waterhouse R.M."/>
            <person name="Zdobnov E.M."/>
            <person name="James P.J."/>
            <person name="Bagnall N.H."/>
            <person name="Kotze A.C."/>
            <person name="Gibbs R.A."/>
            <person name="Richards S."/>
            <person name="Batterham P."/>
            <person name="Gasser R.B."/>
        </authorList>
    </citation>
    <scope>NUCLEOTIDE SEQUENCE [LARGE SCALE GENOMIC DNA]</scope>
    <source>
        <strain evidence="2 3">LS</strain>
        <tissue evidence="2">Full body</tissue>
    </source>
</reference>
<evidence type="ECO:0000313" key="2">
    <source>
        <dbReference type="EMBL" id="KNC27363.1"/>
    </source>
</evidence>
<dbReference type="OrthoDB" id="8036466at2759"/>
<name>A0A0L0C4R6_LUCCU</name>
<feature type="compositionally biased region" description="Polar residues" evidence="1">
    <location>
        <begin position="244"/>
        <end position="267"/>
    </location>
</feature>
<organism evidence="2 3">
    <name type="scientific">Lucilia cuprina</name>
    <name type="common">Green bottle fly</name>
    <name type="synonym">Australian sheep blowfly</name>
    <dbReference type="NCBI Taxonomy" id="7375"/>
    <lineage>
        <taxon>Eukaryota</taxon>
        <taxon>Metazoa</taxon>
        <taxon>Ecdysozoa</taxon>
        <taxon>Arthropoda</taxon>
        <taxon>Hexapoda</taxon>
        <taxon>Insecta</taxon>
        <taxon>Pterygota</taxon>
        <taxon>Neoptera</taxon>
        <taxon>Endopterygota</taxon>
        <taxon>Diptera</taxon>
        <taxon>Brachycera</taxon>
        <taxon>Muscomorpha</taxon>
        <taxon>Oestroidea</taxon>
        <taxon>Calliphoridae</taxon>
        <taxon>Luciliinae</taxon>
        <taxon>Lucilia</taxon>
    </lineage>
</organism>
<dbReference type="AlphaFoldDB" id="A0A0L0C4R6"/>
<comment type="caution">
    <text evidence="2">The sequence shown here is derived from an EMBL/GenBank/DDBJ whole genome shotgun (WGS) entry which is preliminary data.</text>
</comment>
<feature type="region of interest" description="Disordered" evidence="1">
    <location>
        <begin position="194"/>
        <end position="267"/>
    </location>
</feature>
<evidence type="ECO:0000256" key="1">
    <source>
        <dbReference type="SAM" id="MobiDB-lite"/>
    </source>
</evidence>
<gene>
    <name evidence="2" type="ORF">FF38_07355</name>
</gene>
<feature type="compositionally biased region" description="Polar residues" evidence="1">
    <location>
        <begin position="194"/>
        <end position="210"/>
    </location>
</feature>
<evidence type="ECO:0000313" key="3">
    <source>
        <dbReference type="Proteomes" id="UP000037069"/>
    </source>
</evidence>
<feature type="compositionally biased region" description="Low complexity" evidence="1">
    <location>
        <begin position="211"/>
        <end position="228"/>
    </location>
</feature>
<sequence length="267" mass="27875">KPQTVTPNAVVAPTSAAASSAAYYQSYNNMQAQARPTLSNNPGNSSTAYGIFLGNKVTYVAASPTNPSLIYNQHSTTSTNFISNSLANAALATSPTILYTNPMLTTTTQQYLNTFFKETQYLSTALTANSTQTATAASNASGVGLYERLLYAQMLQQQLYQTQQAAAVAAMFQHKQRAAAAAATLAAAARQSGSGNVATSSNRSSPQHLASVSATTTSNNGSSLNTCTRQARSSSPEELLRLKQQISTPISATSNAESTKSSSDGVV</sequence>
<proteinExistence type="predicted"/>